<dbReference type="InterPro" id="IPR000477">
    <property type="entry name" value="RT_dom"/>
</dbReference>
<dbReference type="Pfam" id="PF08388">
    <property type="entry name" value="GIIM"/>
    <property type="match status" value="1"/>
</dbReference>
<dbReference type="InterPro" id="IPR003615">
    <property type="entry name" value="HNH_nuc"/>
</dbReference>
<dbReference type="EMBL" id="FUZA01000011">
    <property type="protein sequence ID" value="SKC18687.1"/>
    <property type="molecule type" value="Genomic_DNA"/>
</dbReference>
<dbReference type="InterPro" id="IPR025960">
    <property type="entry name" value="RVT_N"/>
</dbReference>
<evidence type="ECO:0000313" key="4">
    <source>
        <dbReference type="Proteomes" id="UP000190897"/>
    </source>
</evidence>
<dbReference type="InterPro" id="IPR013597">
    <property type="entry name" value="Mat_intron_G2"/>
</dbReference>
<dbReference type="Pfam" id="PF00078">
    <property type="entry name" value="RVT_1"/>
    <property type="match status" value="1"/>
</dbReference>
<dbReference type="PANTHER" id="PTHR34047:SF10">
    <property type="entry name" value="GROUP II INTRON-ASSOCIATED OPEN READING FRAME"/>
    <property type="match status" value="1"/>
</dbReference>
<dbReference type="Pfam" id="PF13655">
    <property type="entry name" value="RVT_N"/>
    <property type="match status" value="1"/>
</dbReference>
<keyword evidence="3" id="KW-0808">Transferase</keyword>
<proteinExistence type="inferred from homology"/>
<comment type="similarity">
    <text evidence="1">Belongs to the bacterial reverse transcriptase family.</text>
</comment>
<protein>
    <submittedName>
        <fullName evidence="3">RNA-directed DNA polymerase</fullName>
    </submittedName>
</protein>
<dbReference type="RefSeq" id="WP_082217783.1">
    <property type="nucleotide sequence ID" value="NZ_FUZA01000011.1"/>
</dbReference>
<keyword evidence="3" id="KW-0695">RNA-directed DNA polymerase</keyword>
<dbReference type="SUPFAM" id="SSF56672">
    <property type="entry name" value="DNA/RNA polymerases"/>
    <property type="match status" value="1"/>
</dbReference>
<dbReference type="PROSITE" id="PS50878">
    <property type="entry name" value="RT_POL"/>
    <property type="match status" value="1"/>
</dbReference>
<dbReference type="NCBIfam" id="TIGR04416">
    <property type="entry name" value="group_II_RT_mat"/>
    <property type="match status" value="1"/>
</dbReference>
<dbReference type="OrthoDB" id="9780724at2"/>
<name>A0A1T5HD96_9BACT</name>
<keyword evidence="3" id="KW-0548">Nucleotidyltransferase</keyword>
<evidence type="ECO:0000313" key="3">
    <source>
        <dbReference type="EMBL" id="SKC18687.1"/>
    </source>
</evidence>
<gene>
    <name evidence="3" type="ORF">SAMN05660293_05355</name>
</gene>
<dbReference type="CDD" id="cd01651">
    <property type="entry name" value="RT_G2_intron"/>
    <property type="match status" value="1"/>
</dbReference>
<evidence type="ECO:0000256" key="1">
    <source>
        <dbReference type="ARBA" id="ARBA00034120"/>
    </source>
</evidence>
<feature type="domain" description="Reverse transcriptase" evidence="2">
    <location>
        <begin position="95"/>
        <end position="328"/>
    </location>
</feature>
<dbReference type="STRING" id="651661.SAMN05660293_05355"/>
<keyword evidence="4" id="KW-1185">Reference proteome</keyword>
<dbReference type="InterPro" id="IPR051083">
    <property type="entry name" value="GrpII_Intron_Splice-Mob/Def"/>
</dbReference>
<dbReference type="GO" id="GO:0003964">
    <property type="term" value="F:RNA-directed DNA polymerase activity"/>
    <property type="evidence" value="ECO:0007669"/>
    <property type="project" value="UniProtKB-KW"/>
</dbReference>
<reference evidence="4" key="1">
    <citation type="submission" date="2017-02" db="EMBL/GenBank/DDBJ databases">
        <authorList>
            <person name="Varghese N."/>
            <person name="Submissions S."/>
        </authorList>
    </citation>
    <scope>NUCLEOTIDE SEQUENCE [LARGE SCALE GENOMIC DNA]</scope>
    <source>
        <strain evidence="4">DSM 22270</strain>
    </source>
</reference>
<dbReference type="Proteomes" id="UP000190897">
    <property type="component" value="Unassembled WGS sequence"/>
</dbReference>
<sequence length="566" mass="65524">MQGDLANGTERQQMNWYSIDWRKTNRAVRNLRQRIFKAAKAGEHDKVRQLQKLMLRSFSNTLESVRRVTQVNAGKNTAGMDKVIVKTAKGKSELAQTVQLQQPWRIHPARRVYIPKANGKQRPLGIPTIMDRVHQARVKNALEPEWESRFEGCSHGFRPGRGCHDAIMHVYSFSKAASRRKWVVDADIKGAFDNISHDFLLKAIGNFPAKELIRQWLKAGYVDKNVFYETSAGTPQGGIVSPLLANIALHGLEEGIGVRRRGTSGPVSTRALVRYADDFLIFCDTREIAERTIPEVNAWLSERGLALSEEKTRIVHITEGFDFLGFNIRHYRNSSSKTGWKPLVKPSKQSIQKLKDRFRDEWKRMHGSNALAVIHQMTPIIRGWANYFRIGNSKEAFKNLDMYMLHKAIRWAKRQQRNKSWKSITGKYWGQFNSKRKDKWVFGDKESGIYLKKFAWCSIKRHVMVQRTASKDDPSLRSYWLNREFRKLSTVTKGKSTMMANQRCMCPVCGEFLLNGEEVHDHHLIMDKTDPQREHMGNRRLVHLYCHQQLHLSEIIKESIKREVTS</sequence>
<dbReference type="CDD" id="cd00085">
    <property type="entry name" value="HNHc"/>
    <property type="match status" value="1"/>
</dbReference>
<dbReference type="InterPro" id="IPR030931">
    <property type="entry name" value="Group_II_RT_mat"/>
</dbReference>
<dbReference type="InterPro" id="IPR043502">
    <property type="entry name" value="DNA/RNA_pol_sf"/>
</dbReference>
<accession>A0A1T5HD96</accession>
<evidence type="ECO:0000259" key="2">
    <source>
        <dbReference type="PROSITE" id="PS50878"/>
    </source>
</evidence>
<organism evidence="3 4">
    <name type="scientific">Dyadobacter psychrophilus</name>
    <dbReference type="NCBI Taxonomy" id="651661"/>
    <lineage>
        <taxon>Bacteria</taxon>
        <taxon>Pseudomonadati</taxon>
        <taxon>Bacteroidota</taxon>
        <taxon>Cytophagia</taxon>
        <taxon>Cytophagales</taxon>
        <taxon>Spirosomataceae</taxon>
        <taxon>Dyadobacter</taxon>
    </lineage>
</organism>
<dbReference type="AlphaFoldDB" id="A0A1T5HD96"/>
<dbReference type="PANTHER" id="PTHR34047">
    <property type="entry name" value="NUCLEAR INTRON MATURASE 1, MITOCHONDRIAL-RELATED"/>
    <property type="match status" value="1"/>
</dbReference>